<dbReference type="EC" id="2.7.13.3" evidence="3"/>
<evidence type="ECO:0000256" key="6">
    <source>
        <dbReference type="ARBA" id="ARBA00022692"/>
    </source>
</evidence>
<dbReference type="InterPro" id="IPR005467">
    <property type="entry name" value="His_kinase_dom"/>
</dbReference>
<evidence type="ECO:0000256" key="7">
    <source>
        <dbReference type="ARBA" id="ARBA00022741"/>
    </source>
</evidence>
<evidence type="ECO:0000256" key="3">
    <source>
        <dbReference type="ARBA" id="ARBA00012438"/>
    </source>
</evidence>
<dbReference type="SUPFAM" id="SSF55874">
    <property type="entry name" value="ATPase domain of HSP90 chaperone/DNA topoisomerase II/histidine kinase"/>
    <property type="match status" value="1"/>
</dbReference>
<dbReference type="RefSeq" id="WP_034767144.1">
    <property type="nucleotide sequence ID" value="NZ_CCRF01000008.1"/>
</dbReference>
<accession>A0A090IPS0</accession>
<dbReference type="GO" id="GO:0000155">
    <property type="term" value="F:phosphorelay sensor kinase activity"/>
    <property type="evidence" value="ECO:0007669"/>
    <property type="project" value="TreeGrafter"/>
</dbReference>
<dbReference type="Pfam" id="PF02518">
    <property type="entry name" value="HATPase_c"/>
    <property type="match status" value="1"/>
</dbReference>
<evidence type="ECO:0000256" key="5">
    <source>
        <dbReference type="ARBA" id="ARBA00022679"/>
    </source>
</evidence>
<keyword evidence="10 13" id="KW-1133">Transmembrane helix</keyword>
<dbReference type="PANTHER" id="PTHR45453">
    <property type="entry name" value="PHOSPHATE REGULON SENSOR PROTEIN PHOR"/>
    <property type="match status" value="1"/>
</dbReference>
<keyword evidence="12 13" id="KW-0472">Membrane</keyword>
<sequence length="341" mass="40430">MSFFEYIKDKRYFWVFYLIIMTFVSLIMFLGGNHQEIGSNILYINISCFFFALLYTTIGYFYRKKFFQPLTEVIESQHEEILAMLPKAQTYQQKQFLDLFKKIYQNYTNELQTLYDEKREHQEFIISWIHEVKIPIAASRLLIENSDDMSTELLADKFEDELNKIDNYIEQALYYSRIDSFSKDYFITEVHVNQIIKNSVKKYAKLFISKGIHFYMEAKEQFVQSDSKWLGFVIDQIIANSLKYTDENGKIAIKFDEDSKEKRLIIEDNGIGIKPEDINRVFERGFTGSIGRSYAKSTGIGLYLAKQLAKKLGHDITIESEEHKFTKVIIHFPKMRNYYNL</sequence>
<dbReference type="SMART" id="SM00387">
    <property type="entry name" value="HATPase_c"/>
    <property type="match status" value="1"/>
</dbReference>
<evidence type="ECO:0000256" key="2">
    <source>
        <dbReference type="ARBA" id="ARBA00004651"/>
    </source>
</evidence>
<evidence type="ECO:0000256" key="1">
    <source>
        <dbReference type="ARBA" id="ARBA00000085"/>
    </source>
</evidence>
<keyword evidence="5" id="KW-0808">Transferase</keyword>
<reference evidence="15 16" key="1">
    <citation type="submission" date="2014-07" db="EMBL/GenBank/DDBJ databases">
        <authorList>
            <person name="Wibberg Daniel"/>
        </authorList>
    </citation>
    <scope>NUCLEOTIDE SEQUENCE [LARGE SCALE GENOMIC DNA]</scope>
</reference>
<organism evidence="15 16">
    <name type="scientific">Caldibacillus thermoamylovorans</name>
    <dbReference type="NCBI Taxonomy" id="35841"/>
    <lineage>
        <taxon>Bacteria</taxon>
        <taxon>Bacillati</taxon>
        <taxon>Bacillota</taxon>
        <taxon>Bacilli</taxon>
        <taxon>Bacillales</taxon>
        <taxon>Bacillaceae</taxon>
        <taxon>Caldibacillus</taxon>
    </lineage>
</organism>
<keyword evidence="16" id="KW-1185">Reference proteome</keyword>
<dbReference type="GO" id="GO:0004721">
    <property type="term" value="F:phosphoprotein phosphatase activity"/>
    <property type="evidence" value="ECO:0007669"/>
    <property type="project" value="TreeGrafter"/>
</dbReference>
<evidence type="ECO:0000256" key="8">
    <source>
        <dbReference type="ARBA" id="ARBA00022777"/>
    </source>
</evidence>
<keyword evidence="7" id="KW-0547">Nucleotide-binding</keyword>
<dbReference type="PANTHER" id="PTHR45453:SF2">
    <property type="entry name" value="HISTIDINE KINASE"/>
    <property type="match status" value="1"/>
</dbReference>
<name>A0A090IPS0_9BACI</name>
<keyword evidence="4" id="KW-1003">Cell membrane</keyword>
<evidence type="ECO:0000313" key="16">
    <source>
        <dbReference type="Proteomes" id="UP000040576"/>
    </source>
</evidence>
<evidence type="ECO:0000256" key="10">
    <source>
        <dbReference type="ARBA" id="ARBA00022989"/>
    </source>
</evidence>
<dbReference type="InterPro" id="IPR003594">
    <property type="entry name" value="HATPase_dom"/>
</dbReference>
<dbReference type="Proteomes" id="UP000040576">
    <property type="component" value="Unassembled WGS sequence"/>
</dbReference>
<evidence type="ECO:0000259" key="14">
    <source>
        <dbReference type="PROSITE" id="PS50109"/>
    </source>
</evidence>
<keyword evidence="8 15" id="KW-0418">Kinase</keyword>
<comment type="catalytic activity">
    <reaction evidence="1">
        <text>ATP + protein L-histidine = ADP + protein N-phospho-L-histidine.</text>
        <dbReference type="EC" id="2.7.13.3"/>
    </reaction>
</comment>
<keyword evidence="6 13" id="KW-0812">Transmembrane</keyword>
<feature type="transmembrane region" description="Helical" evidence="13">
    <location>
        <begin position="12"/>
        <end position="30"/>
    </location>
</feature>
<dbReference type="PROSITE" id="PS50109">
    <property type="entry name" value="HIS_KIN"/>
    <property type="match status" value="1"/>
</dbReference>
<dbReference type="Gene3D" id="3.30.565.10">
    <property type="entry name" value="Histidine kinase-like ATPase, C-terminal domain"/>
    <property type="match status" value="1"/>
</dbReference>
<dbReference type="GO" id="GO:0005886">
    <property type="term" value="C:plasma membrane"/>
    <property type="evidence" value="ECO:0007669"/>
    <property type="project" value="UniProtKB-SubCell"/>
</dbReference>
<proteinExistence type="predicted"/>
<dbReference type="EMBL" id="CCRF01000008">
    <property type="protein sequence ID" value="CEE00056.1"/>
    <property type="molecule type" value="Genomic_DNA"/>
</dbReference>
<evidence type="ECO:0000256" key="12">
    <source>
        <dbReference type="ARBA" id="ARBA00023136"/>
    </source>
</evidence>
<protein>
    <recommendedName>
        <fullName evidence="3">histidine kinase</fullName>
        <ecNumber evidence="3">2.7.13.3</ecNumber>
    </recommendedName>
</protein>
<dbReference type="GO" id="GO:0005524">
    <property type="term" value="F:ATP binding"/>
    <property type="evidence" value="ECO:0007669"/>
    <property type="project" value="UniProtKB-KW"/>
</dbReference>
<feature type="domain" description="Histidine kinase" evidence="14">
    <location>
        <begin position="127"/>
        <end position="336"/>
    </location>
</feature>
<dbReference type="InterPro" id="IPR050351">
    <property type="entry name" value="BphY/WalK/GraS-like"/>
</dbReference>
<evidence type="ECO:0000256" key="9">
    <source>
        <dbReference type="ARBA" id="ARBA00022840"/>
    </source>
</evidence>
<evidence type="ECO:0000313" key="15">
    <source>
        <dbReference type="EMBL" id="CEE00056.1"/>
    </source>
</evidence>
<feature type="transmembrane region" description="Helical" evidence="13">
    <location>
        <begin position="42"/>
        <end position="62"/>
    </location>
</feature>
<evidence type="ECO:0000256" key="4">
    <source>
        <dbReference type="ARBA" id="ARBA00022475"/>
    </source>
</evidence>
<dbReference type="InterPro" id="IPR036890">
    <property type="entry name" value="HATPase_C_sf"/>
</dbReference>
<evidence type="ECO:0000256" key="13">
    <source>
        <dbReference type="SAM" id="Phobius"/>
    </source>
</evidence>
<comment type="subcellular location">
    <subcellularLocation>
        <location evidence="2">Cell membrane</location>
        <topology evidence="2">Multi-pass membrane protein</topology>
    </subcellularLocation>
</comment>
<dbReference type="GO" id="GO:0016036">
    <property type="term" value="P:cellular response to phosphate starvation"/>
    <property type="evidence" value="ECO:0007669"/>
    <property type="project" value="TreeGrafter"/>
</dbReference>
<keyword evidence="11" id="KW-0902">Two-component regulatory system</keyword>
<keyword evidence="9" id="KW-0067">ATP-binding</keyword>
<evidence type="ECO:0000256" key="11">
    <source>
        <dbReference type="ARBA" id="ARBA00023012"/>
    </source>
</evidence>
<dbReference type="AlphaFoldDB" id="A0A090IPS0"/>
<gene>
    <name evidence="15" type="ORF">BT1A1_0195</name>
</gene>